<evidence type="ECO:0000313" key="1">
    <source>
        <dbReference type="EMBL" id="RJK93125.1"/>
    </source>
</evidence>
<dbReference type="EMBL" id="QZEZ01000010">
    <property type="protein sequence ID" value="RJK93125.1"/>
    <property type="molecule type" value="Genomic_DNA"/>
</dbReference>
<keyword evidence="2" id="KW-1185">Reference proteome</keyword>
<name>A0A3A3YQY9_9ACTN</name>
<dbReference type="RefSeq" id="WP_119951717.1">
    <property type="nucleotide sequence ID" value="NZ_QZEZ01000010.1"/>
</dbReference>
<gene>
    <name evidence="1" type="ORF">D5H78_17060</name>
</gene>
<reference evidence="1 2" key="1">
    <citation type="submission" date="2018-09" db="EMBL/GenBank/DDBJ databases">
        <title>YIM 75000 draft genome.</title>
        <authorList>
            <person name="Tang S."/>
            <person name="Feng Y."/>
        </authorList>
    </citation>
    <scope>NUCLEOTIDE SEQUENCE [LARGE SCALE GENOMIC DNA]</scope>
    <source>
        <strain evidence="1 2">YIM 75000</strain>
    </source>
</reference>
<accession>A0A3A3YQY9</accession>
<dbReference type="Proteomes" id="UP000265614">
    <property type="component" value="Unassembled WGS sequence"/>
</dbReference>
<comment type="caution">
    <text evidence="1">The sequence shown here is derived from an EMBL/GenBank/DDBJ whole genome shotgun (WGS) entry which is preliminary data.</text>
</comment>
<organism evidence="1 2">
    <name type="scientific">Vallicoccus soli</name>
    <dbReference type="NCBI Taxonomy" id="2339232"/>
    <lineage>
        <taxon>Bacteria</taxon>
        <taxon>Bacillati</taxon>
        <taxon>Actinomycetota</taxon>
        <taxon>Actinomycetes</taxon>
        <taxon>Motilibacterales</taxon>
        <taxon>Vallicoccaceae</taxon>
        <taxon>Vallicoccus</taxon>
    </lineage>
</organism>
<evidence type="ECO:0000313" key="2">
    <source>
        <dbReference type="Proteomes" id="UP000265614"/>
    </source>
</evidence>
<sequence>MPVPPLPPPRPGGAYALHRDGVPPAPPSVVQVVVLAHEPEFASVQVVDADGRRSWEDVGALLGPWRDYADVLDLAGGAPAAGVQVRAVLGDRSYGGVTVRTDLRSLAAMLRAVGPAAGR</sequence>
<dbReference type="AlphaFoldDB" id="A0A3A3YQY9"/>
<proteinExistence type="predicted"/>
<protein>
    <submittedName>
        <fullName evidence="1">Uncharacterized protein</fullName>
    </submittedName>
</protein>